<sequence>MPLSPIRVAVVDDEALVRAGIIAILSQVEGIDVVAEGNSGEDAIQICRDQKVDVLLMDIKMPGIGGYGAVRTLSRINTDVSILIISVHADDMYPTRLLQAGAKGYMTKAASRSDMVRAIRSIYQGQHYISPEIANMIALKQIGDKSENVFEQLSERELQVCLKIISGRKPQDIAEEFHLSAKTINSYRYRVFEKLGISNDVELTHLAIKHGIISLVETSEL</sequence>
<dbReference type="PROSITE" id="PS50043">
    <property type="entry name" value="HTH_LUXR_2"/>
    <property type="match status" value="1"/>
</dbReference>
<dbReference type="Pfam" id="PF00196">
    <property type="entry name" value="GerE"/>
    <property type="match status" value="1"/>
</dbReference>
<dbReference type="Proteomes" id="UP001320768">
    <property type="component" value="Unassembled WGS sequence"/>
</dbReference>
<keyword evidence="2" id="KW-0902">Two-component regulatory system</keyword>
<gene>
    <name evidence="9" type="ORF">MKS91_04990</name>
</gene>
<evidence type="ECO:0000256" key="4">
    <source>
        <dbReference type="ARBA" id="ARBA00023125"/>
    </source>
</evidence>
<evidence type="ECO:0000313" key="10">
    <source>
        <dbReference type="Proteomes" id="UP001320768"/>
    </source>
</evidence>
<dbReference type="PRINTS" id="PR00038">
    <property type="entry name" value="HTHLUXR"/>
</dbReference>
<dbReference type="InterPro" id="IPR000792">
    <property type="entry name" value="Tscrpt_reg_LuxR_C"/>
</dbReference>
<evidence type="ECO:0000256" key="2">
    <source>
        <dbReference type="ARBA" id="ARBA00023012"/>
    </source>
</evidence>
<comment type="caution">
    <text evidence="9">The sequence shown here is derived from an EMBL/GenBank/DDBJ whole genome shotgun (WGS) entry which is preliminary data.</text>
</comment>
<dbReference type="Pfam" id="PF00072">
    <property type="entry name" value="Response_reg"/>
    <property type="match status" value="1"/>
</dbReference>
<dbReference type="RefSeq" id="WP_258569743.1">
    <property type="nucleotide sequence ID" value="NZ_JAKUDN010000002.1"/>
</dbReference>
<evidence type="ECO:0000256" key="6">
    <source>
        <dbReference type="PROSITE-ProRule" id="PRU00169"/>
    </source>
</evidence>
<keyword evidence="1 6" id="KW-0597">Phosphoprotein</keyword>
<dbReference type="PANTHER" id="PTHR43214:SF3">
    <property type="entry name" value="RESPONSE REGULATOR UVRY"/>
    <property type="match status" value="1"/>
</dbReference>
<proteinExistence type="predicted"/>
<dbReference type="CDD" id="cd06170">
    <property type="entry name" value="LuxR_C_like"/>
    <property type="match status" value="1"/>
</dbReference>
<dbReference type="InterPro" id="IPR001789">
    <property type="entry name" value="Sig_transdc_resp-reg_receiver"/>
</dbReference>
<feature type="domain" description="HTH luxR-type" evidence="7">
    <location>
        <begin position="146"/>
        <end position="211"/>
    </location>
</feature>
<dbReference type="InterPro" id="IPR011006">
    <property type="entry name" value="CheY-like_superfamily"/>
</dbReference>
<keyword evidence="10" id="KW-1185">Reference proteome</keyword>
<dbReference type="SMART" id="SM00421">
    <property type="entry name" value="HTH_LUXR"/>
    <property type="match status" value="1"/>
</dbReference>
<evidence type="ECO:0000256" key="1">
    <source>
        <dbReference type="ARBA" id="ARBA00022553"/>
    </source>
</evidence>
<dbReference type="PANTHER" id="PTHR43214">
    <property type="entry name" value="TWO-COMPONENT RESPONSE REGULATOR"/>
    <property type="match status" value="1"/>
</dbReference>
<keyword evidence="3" id="KW-0805">Transcription regulation</keyword>
<feature type="modified residue" description="4-aspartylphosphate" evidence="6">
    <location>
        <position position="58"/>
    </location>
</feature>
<dbReference type="PROSITE" id="PS50110">
    <property type="entry name" value="RESPONSE_REGULATORY"/>
    <property type="match status" value="1"/>
</dbReference>
<dbReference type="SUPFAM" id="SSF46894">
    <property type="entry name" value="C-terminal effector domain of the bipartite response regulators"/>
    <property type="match status" value="1"/>
</dbReference>
<evidence type="ECO:0000256" key="3">
    <source>
        <dbReference type="ARBA" id="ARBA00023015"/>
    </source>
</evidence>
<keyword evidence="5" id="KW-0804">Transcription</keyword>
<dbReference type="SUPFAM" id="SSF52172">
    <property type="entry name" value="CheY-like"/>
    <property type="match status" value="1"/>
</dbReference>
<dbReference type="InterPro" id="IPR058245">
    <property type="entry name" value="NreC/VraR/RcsB-like_REC"/>
</dbReference>
<protein>
    <submittedName>
        <fullName evidence="9">Response regulator</fullName>
    </submittedName>
</protein>
<dbReference type="InterPro" id="IPR016032">
    <property type="entry name" value="Sig_transdc_resp-reg_C-effctor"/>
</dbReference>
<dbReference type="SMART" id="SM00448">
    <property type="entry name" value="REC"/>
    <property type="match status" value="1"/>
</dbReference>
<organism evidence="9 10">
    <name type="scientific">Candidatus Synchoanobacter obligatus</name>
    <dbReference type="NCBI Taxonomy" id="2919597"/>
    <lineage>
        <taxon>Bacteria</taxon>
        <taxon>Pseudomonadati</taxon>
        <taxon>Pseudomonadota</taxon>
        <taxon>Gammaproteobacteria</taxon>
        <taxon>Candidatus Comchoanobacterales</taxon>
        <taxon>Candidatus Comchoanobacteraceae</taxon>
        <taxon>Candidatus Synchoanobacter</taxon>
    </lineage>
</organism>
<evidence type="ECO:0000256" key="5">
    <source>
        <dbReference type="ARBA" id="ARBA00023163"/>
    </source>
</evidence>
<dbReference type="InterPro" id="IPR039420">
    <property type="entry name" value="WalR-like"/>
</dbReference>
<evidence type="ECO:0000259" key="7">
    <source>
        <dbReference type="PROSITE" id="PS50043"/>
    </source>
</evidence>
<evidence type="ECO:0000259" key="8">
    <source>
        <dbReference type="PROSITE" id="PS50110"/>
    </source>
</evidence>
<evidence type="ECO:0000313" key="9">
    <source>
        <dbReference type="EMBL" id="MCP8352638.1"/>
    </source>
</evidence>
<dbReference type="EMBL" id="JAKUDN010000002">
    <property type="protein sequence ID" value="MCP8352638.1"/>
    <property type="molecule type" value="Genomic_DNA"/>
</dbReference>
<name>A0ABT1L7B8_9GAMM</name>
<reference evidence="9 10" key="1">
    <citation type="journal article" date="2022" name="Nat. Microbiol.">
        <title>The microbiome of a bacterivorous marine choanoflagellate contains a resource-demanding obligate bacterial associate.</title>
        <authorList>
            <person name="Needham D.M."/>
            <person name="Poirier C."/>
            <person name="Bachy C."/>
            <person name="George E.E."/>
            <person name="Wilken S."/>
            <person name="Yung C.C.M."/>
            <person name="Limardo A.J."/>
            <person name="Morando M."/>
            <person name="Sudek L."/>
            <person name="Malmstrom R.R."/>
            <person name="Keeling P.J."/>
            <person name="Santoro A.E."/>
            <person name="Worden A.Z."/>
        </authorList>
    </citation>
    <scope>NUCLEOTIDE SEQUENCE [LARGE SCALE GENOMIC DNA]</scope>
    <source>
        <strain evidence="9 10">Comchoano-2</strain>
    </source>
</reference>
<accession>A0ABT1L7B8</accession>
<dbReference type="Gene3D" id="3.40.50.2300">
    <property type="match status" value="1"/>
</dbReference>
<feature type="domain" description="Response regulatory" evidence="8">
    <location>
        <begin position="7"/>
        <end position="123"/>
    </location>
</feature>
<keyword evidence="4" id="KW-0238">DNA-binding</keyword>
<dbReference type="CDD" id="cd17535">
    <property type="entry name" value="REC_NarL-like"/>
    <property type="match status" value="1"/>
</dbReference>